<dbReference type="InterPro" id="IPR024344">
    <property type="entry name" value="MDMPI_metal-binding"/>
</dbReference>
<evidence type="ECO:0000259" key="2">
    <source>
        <dbReference type="Pfam" id="PF11716"/>
    </source>
</evidence>
<dbReference type="RefSeq" id="WP_382404262.1">
    <property type="nucleotide sequence ID" value="NZ_JBHSWH010000001.1"/>
</dbReference>
<dbReference type="SUPFAM" id="SSF109854">
    <property type="entry name" value="DinB/YfiT-like putative metalloenzymes"/>
    <property type="match status" value="1"/>
</dbReference>
<sequence>MTTPDFLATIRNESALFRAALADCPDRTVPTCPDWSTDDLLWHLAEVQWFWGTIVSQNVSEPDGLDHPQRPEGHESTLTAFDDASKALQETLDATPAGDTRWMWTVDEALHTAGYIRRRQAHEALIHRVDAELTAGGDVSAIDPDLGADGIDEVVDVMYGRDHPLVTFAPAKDRVVELVAADVDRRWVLQLGRETATIDGEEIDDANFRSAPNATATATISGTAADLDLWLWNRPTHADLARSGDQATLDAMDEVLTEGMQ</sequence>
<dbReference type="InterPro" id="IPR034660">
    <property type="entry name" value="DinB/YfiT-like"/>
</dbReference>
<evidence type="ECO:0000313" key="3">
    <source>
        <dbReference type="EMBL" id="MFC6707592.1"/>
    </source>
</evidence>
<dbReference type="InterPro" id="IPR017517">
    <property type="entry name" value="Maleyloyr_isom"/>
</dbReference>
<dbReference type="GO" id="GO:0016853">
    <property type="term" value="F:isomerase activity"/>
    <property type="evidence" value="ECO:0007669"/>
    <property type="project" value="UniProtKB-KW"/>
</dbReference>
<gene>
    <name evidence="3" type="ORF">ACFQDH_20700</name>
</gene>
<evidence type="ECO:0000313" key="4">
    <source>
        <dbReference type="Proteomes" id="UP001596298"/>
    </source>
</evidence>
<dbReference type="EMBL" id="JBHSWH010000001">
    <property type="protein sequence ID" value="MFC6707592.1"/>
    <property type="molecule type" value="Genomic_DNA"/>
</dbReference>
<feature type="domain" description="MDMPI C-terminal" evidence="1">
    <location>
        <begin position="146"/>
        <end position="250"/>
    </location>
</feature>
<protein>
    <submittedName>
        <fullName evidence="3">Maleylpyruvate isomerase family mycothiol-dependent enzyme</fullName>
    </submittedName>
</protein>
<dbReference type="Pfam" id="PF11716">
    <property type="entry name" value="MDMPI_N"/>
    <property type="match status" value="1"/>
</dbReference>
<proteinExistence type="predicted"/>
<dbReference type="NCBIfam" id="TIGR03083">
    <property type="entry name" value="maleylpyruvate isomerase family mycothiol-dependent enzyme"/>
    <property type="match status" value="1"/>
</dbReference>
<evidence type="ECO:0000259" key="1">
    <source>
        <dbReference type="Pfam" id="PF07398"/>
    </source>
</evidence>
<dbReference type="InterPro" id="IPR010872">
    <property type="entry name" value="MDMPI_C-term_domain"/>
</dbReference>
<accession>A0ABW2AL83</accession>
<dbReference type="PANTHER" id="PTHR40758:SF1">
    <property type="entry name" value="CONSERVED PROTEIN"/>
    <property type="match status" value="1"/>
</dbReference>
<dbReference type="Pfam" id="PF07398">
    <property type="entry name" value="MDMPI_C"/>
    <property type="match status" value="1"/>
</dbReference>
<keyword evidence="4" id="KW-1185">Reference proteome</keyword>
<dbReference type="Proteomes" id="UP001596298">
    <property type="component" value="Unassembled WGS sequence"/>
</dbReference>
<dbReference type="PANTHER" id="PTHR40758">
    <property type="entry name" value="CONSERVED PROTEIN"/>
    <property type="match status" value="1"/>
</dbReference>
<organism evidence="3 4">
    <name type="scientific">Flexivirga alba</name>
    <dbReference type="NCBI Taxonomy" id="702742"/>
    <lineage>
        <taxon>Bacteria</taxon>
        <taxon>Bacillati</taxon>
        <taxon>Actinomycetota</taxon>
        <taxon>Actinomycetes</taxon>
        <taxon>Micrococcales</taxon>
        <taxon>Dermacoccaceae</taxon>
        <taxon>Flexivirga</taxon>
    </lineage>
</organism>
<name>A0ABW2AL83_9MICO</name>
<keyword evidence="3" id="KW-0413">Isomerase</keyword>
<feature type="domain" description="Mycothiol-dependent maleylpyruvate isomerase metal-binding" evidence="2">
    <location>
        <begin position="8"/>
        <end position="131"/>
    </location>
</feature>
<comment type="caution">
    <text evidence="3">The sequence shown here is derived from an EMBL/GenBank/DDBJ whole genome shotgun (WGS) entry which is preliminary data.</text>
</comment>
<reference evidence="4" key="1">
    <citation type="journal article" date="2019" name="Int. J. Syst. Evol. Microbiol.">
        <title>The Global Catalogue of Microorganisms (GCM) 10K type strain sequencing project: providing services to taxonomists for standard genome sequencing and annotation.</title>
        <authorList>
            <consortium name="The Broad Institute Genomics Platform"/>
            <consortium name="The Broad Institute Genome Sequencing Center for Infectious Disease"/>
            <person name="Wu L."/>
            <person name="Ma J."/>
        </authorList>
    </citation>
    <scope>NUCLEOTIDE SEQUENCE [LARGE SCALE GENOMIC DNA]</scope>
    <source>
        <strain evidence="4">CCUG 58127</strain>
    </source>
</reference>